<name>A0A857J6A0_9BURK</name>
<dbReference type="Proteomes" id="UP000464787">
    <property type="component" value="Chromosome"/>
</dbReference>
<evidence type="ECO:0000313" key="1">
    <source>
        <dbReference type="EMBL" id="QHI98338.1"/>
    </source>
</evidence>
<dbReference type="AlphaFoldDB" id="A0A857J6A0"/>
<gene>
    <name evidence="1" type="ORF">GT347_10245</name>
</gene>
<accession>A0A857J6A0</accession>
<dbReference type="EMBL" id="CP047650">
    <property type="protein sequence ID" value="QHI98338.1"/>
    <property type="molecule type" value="Genomic_DNA"/>
</dbReference>
<dbReference type="KEGG" id="xyk:GT347_10245"/>
<sequence>MPVTAPMNDSSTDFPLSSHSRVAPVPTSVFRMQGVLPVSEPVAEPDAASRFRSLLCVCRAASSDEDFRGVPTRSLDITSYLRSHTLLAEWLAALVAGPAFGVALQDGAGRCEVRLCHPRARDAWWKQHVRRIDGRYVKCDEVLNGFGTPGFRPFLVLKLRMVQTALALMGLGPVSDIAIWRAPAGRRWAIVASRRAPGRELEIRADRAAYDRFIGAPAGAAVLSAAWLLELNDVIKPDRQRVLNLVQSDTGALAIIDGLDLSPPQLTRAMLPADGIRRLFGLGRQELLQALAVAADAAHDFAARHGPVLTVVDAALQGQREATEPLAMLDEYIARCHARLDGLRD</sequence>
<proteinExistence type="predicted"/>
<keyword evidence="2" id="KW-1185">Reference proteome</keyword>
<evidence type="ECO:0000313" key="2">
    <source>
        <dbReference type="Proteomes" id="UP000464787"/>
    </source>
</evidence>
<protein>
    <submittedName>
        <fullName evidence="1">Uncharacterized protein</fullName>
    </submittedName>
</protein>
<organism evidence="1 2">
    <name type="scientific">Xylophilus rhododendri</name>
    <dbReference type="NCBI Taxonomy" id="2697032"/>
    <lineage>
        <taxon>Bacteria</taxon>
        <taxon>Pseudomonadati</taxon>
        <taxon>Pseudomonadota</taxon>
        <taxon>Betaproteobacteria</taxon>
        <taxon>Burkholderiales</taxon>
        <taxon>Xylophilus</taxon>
    </lineage>
</organism>
<reference evidence="1 2" key="1">
    <citation type="submission" date="2020-01" db="EMBL/GenBank/DDBJ databases">
        <title>Genome sequencing of strain KACC 21265.</title>
        <authorList>
            <person name="Heo J."/>
            <person name="Kim S.-J."/>
            <person name="Kim J.-S."/>
            <person name="Hong S.-B."/>
            <person name="Kwon S.-W."/>
        </authorList>
    </citation>
    <scope>NUCLEOTIDE SEQUENCE [LARGE SCALE GENOMIC DNA]</scope>
    <source>
        <strain evidence="1 2">KACC 21265</strain>
    </source>
</reference>